<evidence type="ECO:0000313" key="3">
    <source>
        <dbReference type="EMBL" id="EPX82036.1"/>
    </source>
</evidence>
<keyword evidence="4" id="KW-1185">Reference proteome</keyword>
<dbReference type="Proteomes" id="UP000015347">
    <property type="component" value="Unassembled WGS sequence"/>
</dbReference>
<feature type="transmembrane region" description="Helical" evidence="2">
    <location>
        <begin position="26"/>
        <end position="49"/>
    </location>
</feature>
<feature type="transmembrane region" description="Helical" evidence="2">
    <location>
        <begin position="96"/>
        <end position="118"/>
    </location>
</feature>
<dbReference type="AlphaFoldDB" id="S9QKS1"/>
<accession>S9QKS1</accession>
<dbReference type="EMBL" id="APVH01000027">
    <property type="protein sequence ID" value="EPX82036.1"/>
    <property type="molecule type" value="Genomic_DNA"/>
</dbReference>
<keyword evidence="2" id="KW-0472">Membrane</keyword>
<feature type="region of interest" description="Disordered" evidence="1">
    <location>
        <begin position="410"/>
        <end position="439"/>
    </location>
</feature>
<protein>
    <recommendedName>
        <fullName evidence="5">DUF4407 domain-containing protein</fullName>
    </recommendedName>
</protein>
<proteinExistence type="predicted"/>
<organism evidence="3 4">
    <name type="scientific">Salipiger mucosus DSM 16094</name>
    <dbReference type="NCBI Taxonomy" id="1123237"/>
    <lineage>
        <taxon>Bacteria</taxon>
        <taxon>Pseudomonadati</taxon>
        <taxon>Pseudomonadota</taxon>
        <taxon>Alphaproteobacteria</taxon>
        <taxon>Rhodobacterales</taxon>
        <taxon>Roseobacteraceae</taxon>
        <taxon>Salipiger</taxon>
    </lineage>
</organism>
<feature type="transmembrane region" description="Helical" evidence="2">
    <location>
        <begin position="351"/>
        <end position="370"/>
    </location>
</feature>
<evidence type="ECO:0008006" key="5">
    <source>
        <dbReference type="Google" id="ProtNLM"/>
    </source>
</evidence>
<keyword evidence="2" id="KW-1133">Transmembrane helix</keyword>
<dbReference type="HOGENOM" id="CLU_615125_0_0_5"/>
<reference evidence="4" key="1">
    <citation type="journal article" date="2014" name="Stand. Genomic Sci.">
        <title>Genome sequence of the exopolysaccharide-producing Salipiger mucosus type strain (DSM 16094(T)), a moderately halophilic member of the Roseobacter clade.</title>
        <authorList>
            <person name="Riedel T."/>
            <person name="Spring S."/>
            <person name="Fiebig A."/>
            <person name="Petersen J."/>
            <person name="Kyrpides N.C."/>
            <person name="Goker M."/>
            <person name="Klenk H.P."/>
        </authorList>
    </citation>
    <scope>NUCLEOTIDE SEQUENCE [LARGE SCALE GENOMIC DNA]</scope>
    <source>
        <strain evidence="4">DSM 16094</strain>
    </source>
</reference>
<gene>
    <name evidence="3" type="ORF">Salmuc_02401</name>
</gene>
<dbReference type="OrthoDB" id="7799972at2"/>
<dbReference type="eggNOG" id="ENOG502Z7PT">
    <property type="taxonomic scope" value="Bacteria"/>
</dbReference>
<feature type="transmembrane region" description="Helical" evidence="2">
    <location>
        <begin position="61"/>
        <end position="84"/>
    </location>
</feature>
<sequence length="439" mass="46529">MTDETGLTQAQARGVRHARELEGHIGWLDTFSGTALGVLSVASGIYTYLGVSSLLDENGAMSVFAAIAYSTAVSVGIFVFWSYMLRLFPSVRTARARAGLMAAMGVGSLAIVAMSSWLNAAALAGSAAVEQHLAKTVQDYQTSLERSHEITLSAQSLERDVARVRQSFVDLSEQEAAGSLSGLAGRGAVFRVLRQKSDELERLQNQIAEQEPLVSEAFARGNTILSRMRALTVEQGPVEARTVEFSESAVELQGIIAQLRQLSVAPLVERAAQDLAESVVLPELDASNAADRGNQSATIESVLTVLGQRANTLIGAAQGVMAMTPAPEVNYTPVSSADAVILYARNFVPSWAGAIAIDLLPAVLVFILAITQAAIRDGREGAAVEDTLTLAELRAALNAVRDVEGALAEMPDGRRHEAAQDEAQQDTGSEIKRLPGKSA</sequence>
<dbReference type="RefSeq" id="WP_020039738.1">
    <property type="nucleotide sequence ID" value="NZ_KE557276.1"/>
</dbReference>
<evidence type="ECO:0000256" key="1">
    <source>
        <dbReference type="SAM" id="MobiDB-lite"/>
    </source>
</evidence>
<evidence type="ECO:0000256" key="2">
    <source>
        <dbReference type="SAM" id="Phobius"/>
    </source>
</evidence>
<dbReference type="STRING" id="1123237.Salmuc_02401"/>
<keyword evidence="2" id="KW-0812">Transmembrane</keyword>
<comment type="caution">
    <text evidence="3">The sequence shown here is derived from an EMBL/GenBank/DDBJ whole genome shotgun (WGS) entry which is preliminary data.</text>
</comment>
<name>S9QKS1_9RHOB</name>
<evidence type="ECO:0000313" key="4">
    <source>
        <dbReference type="Proteomes" id="UP000015347"/>
    </source>
</evidence>